<organism evidence="3 4">
    <name type="scientific">Kineococcus gynurae</name>
    <dbReference type="NCBI Taxonomy" id="452979"/>
    <lineage>
        <taxon>Bacteria</taxon>
        <taxon>Bacillati</taxon>
        <taxon>Actinomycetota</taxon>
        <taxon>Actinomycetes</taxon>
        <taxon>Kineosporiales</taxon>
        <taxon>Kineosporiaceae</taxon>
        <taxon>Kineococcus</taxon>
    </lineage>
</organism>
<evidence type="ECO:0000313" key="4">
    <source>
        <dbReference type="Proteomes" id="UP001589748"/>
    </source>
</evidence>
<accession>A0ABV5LN07</accession>
<name>A0ABV5LN07_9ACTN</name>
<dbReference type="Gene3D" id="2.60.40.10">
    <property type="entry name" value="Immunoglobulins"/>
    <property type="match status" value="1"/>
</dbReference>
<feature type="chain" id="PRO_5045061127" evidence="1">
    <location>
        <begin position="28"/>
        <end position="298"/>
    </location>
</feature>
<protein>
    <submittedName>
        <fullName evidence="3">CARDB domain-containing protein</fullName>
    </submittedName>
</protein>
<gene>
    <name evidence="3" type="ORF">ACFFVI_00765</name>
</gene>
<keyword evidence="1" id="KW-0732">Signal</keyword>
<dbReference type="InterPro" id="IPR011635">
    <property type="entry name" value="CARDB"/>
</dbReference>
<reference evidence="3 4" key="1">
    <citation type="submission" date="2024-09" db="EMBL/GenBank/DDBJ databases">
        <authorList>
            <person name="Sun Q."/>
            <person name="Mori K."/>
        </authorList>
    </citation>
    <scope>NUCLEOTIDE SEQUENCE [LARGE SCALE GENOMIC DNA]</scope>
    <source>
        <strain evidence="3 4">TISTR 1856</strain>
    </source>
</reference>
<dbReference type="RefSeq" id="WP_380136240.1">
    <property type="nucleotide sequence ID" value="NZ_JBHLUI010000006.1"/>
</dbReference>
<feature type="signal peptide" evidence="1">
    <location>
        <begin position="1"/>
        <end position="27"/>
    </location>
</feature>
<keyword evidence="4" id="KW-1185">Reference proteome</keyword>
<dbReference type="EMBL" id="JBHMDM010000001">
    <property type="protein sequence ID" value="MFB9375489.1"/>
    <property type="molecule type" value="Genomic_DNA"/>
</dbReference>
<dbReference type="Proteomes" id="UP001589748">
    <property type="component" value="Unassembled WGS sequence"/>
</dbReference>
<evidence type="ECO:0000313" key="3">
    <source>
        <dbReference type="EMBL" id="MFB9375489.1"/>
    </source>
</evidence>
<sequence>MKKQISAALVAGGLVLGAGIGAGAASAATARPDLVVTAVKWAPVATVAGQKVRFTATVTNRGTAATPAGTITGVGFSVNGKLVTWSDTERSAIAPGESRTLTANGGPTGDAAWTATSGRSSVTAFVDDAKRITESTETNNTLSATVDVAAGIAVRPSELGLLVDLPASSRATFLTTSLTGDAYAGCVTDAGAVLAGSEQFQTTYTVGNDTPTQGKWQDGQDRIAAGQTRVQTDVSFSLLMYSNQGHFPFTCPAGSTAQWTTFASTSTTATRWPGADGTGGAALARVSVPISTVFPIAP</sequence>
<dbReference type="Pfam" id="PF07705">
    <property type="entry name" value="CARDB"/>
    <property type="match status" value="1"/>
</dbReference>
<dbReference type="InterPro" id="IPR013783">
    <property type="entry name" value="Ig-like_fold"/>
</dbReference>
<evidence type="ECO:0000259" key="2">
    <source>
        <dbReference type="Pfam" id="PF07705"/>
    </source>
</evidence>
<evidence type="ECO:0000256" key="1">
    <source>
        <dbReference type="SAM" id="SignalP"/>
    </source>
</evidence>
<feature type="domain" description="CARDB" evidence="2">
    <location>
        <begin position="31"/>
        <end position="143"/>
    </location>
</feature>
<proteinExistence type="predicted"/>
<comment type="caution">
    <text evidence="3">The sequence shown here is derived from an EMBL/GenBank/DDBJ whole genome shotgun (WGS) entry which is preliminary data.</text>
</comment>